<dbReference type="PANTHER" id="PTHR22605">
    <property type="entry name" value="RZ-TYPE DOMAIN-CONTAINING PROTEIN"/>
    <property type="match status" value="1"/>
</dbReference>
<dbReference type="InterPro" id="IPR031248">
    <property type="entry name" value="RNF213"/>
</dbReference>
<dbReference type="GO" id="GO:0004842">
    <property type="term" value="F:ubiquitin-protein transferase activity"/>
    <property type="evidence" value="ECO:0007669"/>
    <property type="project" value="InterPro"/>
</dbReference>
<dbReference type="Proteomes" id="UP000265703">
    <property type="component" value="Unassembled WGS sequence"/>
</dbReference>
<name>A0A397S8M4_9GLOM</name>
<dbReference type="GO" id="GO:0016887">
    <property type="term" value="F:ATP hydrolysis activity"/>
    <property type="evidence" value="ECO:0007669"/>
    <property type="project" value="InterPro"/>
</dbReference>
<evidence type="ECO:0000313" key="1">
    <source>
        <dbReference type="EMBL" id="RIA82693.1"/>
    </source>
</evidence>
<evidence type="ECO:0000313" key="2">
    <source>
        <dbReference type="Proteomes" id="UP000265703"/>
    </source>
</evidence>
<accession>A0A397S8M4</accession>
<reference evidence="1 2" key="1">
    <citation type="submission" date="2018-06" db="EMBL/GenBank/DDBJ databases">
        <title>Comparative genomics reveals the genomic features of Rhizophagus irregularis, R. cerebriforme, R. diaphanum and Gigaspora rosea, and their symbiotic lifestyle signature.</title>
        <authorList>
            <person name="Morin E."/>
            <person name="San Clemente H."/>
            <person name="Chen E.C.H."/>
            <person name="De La Providencia I."/>
            <person name="Hainaut M."/>
            <person name="Kuo A."/>
            <person name="Kohler A."/>
            <person name="Murat C."/>
            <person name="Tang N."/>
            <person name="Roy S."/>
            <person name="Loubradou J."/>
            <person name="Henrissat B."/>
            <person name="Grigoriev I.V."/>
            <person name="Corradi N."/>
            <person name="Roux C."/>
            <person name="Martin F.M."/>
        </authorList>
    </citation>
    <scope>NUCLEOTIDE SEQUENCE [LARGE SCALE GENOMIC DNA]</scope>
    <source>
        <strain evidence="1 2">DAOM 227022</strain>
    </source>
</reference>
<sequence length="1333" mass="156655">MESKLYYEKDDFLTDPSLLNRFEKQRISINDILNDKQRSLVENLDYWTNRLSTLGEINSVTHTHNKFNKKDLFIGFDEDETLQSLVVEITNNNPQFNEEEILEKCKKCLFSIAPSDGIIRAELSALEQDEVDRWKSIYFHKQNQDSLCDYFNALFNQEKPLFSSKGELVIISTFSKIKTDIKFCLKDIRYQVYNLSIFKTESQLSNMVKKFFFESIDQVLIIQCDIAAINAKYYESNLMTSSFICCWKRIVIESLEPPEISLIDFLDKSLQDIVNSELFSKIANSTMPFEKILQDELLFLEHQHFNESHKNYISTLRNEILNDSNIIQLLKAKTFEWILENCKNWQHEVALNKNNLSKFTCFSLALRNHVKIIVKQTICKMLYSIEDLLAIEKIFKNENNESKMKKEIIDLWKQSFMNKIIIFYLSQDSKMSLPIINDIEFPFSFYFQLNYYKKYYFEELDILKQDSENIDRDELIEDHIEDFKNKLIFIHPNFEDLQKYSEIYYYDFIRIISSTYSIELTSKEKLDFILRNLIGNKIVDDPFILHIYWWKYTNEILIQLKLLETFPDLITKAQSDFIIYGKLDQYLFKAAVNSILQNIYDDKPWKQDMNFILSMYDKINDSKNFSSNWHLLLLCNDLLKIKSIPLEKIKEIIYLRKSLRKQELINSVIEKIFTTEIQQNKQILCILIKNSEEALQLSIRLKTINDNIQNINSNMAELCYEIIQTIFNKFELNELSPYFKHSIKSIVKQQDLPLQRITSITFLKEFIYKFWKNYFHEDNSLSKSLIKEINGIIKELDGNSFIHAIYSYFTLDLYQQSSFDIKQLEILKSEFTWLGNFTDVDINNLPKFLKPIRKVNFEDFRTFYNNNLDKYSFLSVYFKHHENLMLIKQLYPIVRFVKILSSKLEYHLTRKAAQTMTFHEFIKKESTDDNEYINLKSLFEEFTFLIFGLIEQKDSGIYLCAILDYLIKLHNKFLDDIAAIPIGESKKLVLNKVYFEMEDSQFYLKHFPFKYELFHNSPRILFDIKKILPQEPIAADKMIIVSAILFQQSNPTNLSELLFLFETILSFYELIEGHVANSQNPHQQLISAKAFVFALKRFIYRFLLTDSNIGNLNDIKKELVEKLFPTCLSVSHIYDIYNFITNEIEFPLALILALDFVELFPSSFDFSIEFCGIGSLPASILALDFVELFPSSFDFSIGFREISSLPASISALDFVELFPSSFDFGIGFYGIGSLSASISALNFVELVGSLPASILALDFMELASILVSLPASILALDFMELFPFSFDFSIRFCEIGFLPASILALDFMKLFPSSFDFGIRFHGIVPFQLRFQC</sequence>
<keyword evidence="2" id="KW-1185">Reference proteome</keyword>
<dbReference type="OrthoDB" id="2400221at2759"/>
<dbReference type="STRING" id="658196.A0A397S8M4"/>
<proteinExistence type="predicted"/>
<gene>
    <name evidence="1" type="ORF">C1645_834986</name>
</gene>
<organism evidence="1 2">
    <name type="scientific">Glomus cerebriforme</name>
    <dbReference type="NCBI Taxonomy" id="658196"/>
    <lineage>
        <taxon>Eukaryota</taxon>
        <taxon>Fungi</taxon>
        <taxon>Fungi incertae sedis</taxon>
        <taxon>Mucoromycota</taxon>
        <taxon>Glomeromycotina</taxon>
        <taxon>Glomeromycetes</taxon>
        <taxon>Glomerales</taxon>
        <taxon>Glomeraceae</taxon>
        <taxon>Glomus</taxon>
    </lineage>
</organism>
<dbReference type="PANTHER" id="PTHR22605:SF1">
    <property type="entry name" value="RZ-TYPE DOMAIN-CONTAINING PROTEIN"/>
    <property type="match status" value="1"/>
</dbReference>
<comment type="caution">
    <text evidence="1">The sequence shown here is derived from an EMBL/GenBank/DDBJ whole genome shotgun (WGS) entry which is preliminary data.</text>
</comment>
<protein>
    <submittedName>
        <fullName evidence="1">Uncharacterized protein</fullName>
    </submittedName>
</protein>
<dbReference type="EMBL" id="QKYT01000641">
    <property type="protein sequence ID" value="RIA82693.1"/>
    <property type="molecule type" value="Genomic_DNA"/>
</dbReference>